<dbReference type="Gene3D" id="3.40.50.720">
    <property type="entry name" value="NAD(P)-binding Rossmann-like Domain"/>
    <property type="match status" value="1"/>
</dbReference>
<dbReference type="SUPFAM" id="SSF51735">
    <property type="entry name" value="NAD(P)-binding Rossmann-fold domains"/>
    <property type="match status" value="1"/>
</dbReference>
<accession>A0ABM6ME72</accession>
<protein>
    <submittedName>
        <fullName evidence="2">Dehydrogenase</fullName>
    </submittedName>
</protein>
<evidence type="ECO:0000313" key="3">
    <source>
        <dbReference type="Proteomes" id="UP000217177"/>
    </source>
</evidence>
<dbReference type="InterPro" id="IPR000683">
    <property type="entry name" value="Gfo/Idh/MocA-like_OxRdtase_N"/>
</dbReference>
<proteinExistence type="predicted"/>
<feature type="domain" description="Gfo/Idh/MocA-like oxidoreductase N-terminal" evidence="1">
    <location>
        <begin position="4"/>
        <end position="123"/>
    </location>
</feature>
<dbReference type="Pfam" id="PF01408">
    <property type="entry name" value="GFO_IDH_MocA"/>
    <property type="match status" value="1"/>
</dbReference>
<dbReference type="Proteomes" id="UP000217177">
    <property type="component" value="Chromosome"/>
</dbReference>
<organism evidence="2 3">
    <name type="scientific">Candidatus Planktophila versatilis</name>
    <dbReference type="NCBI Taxonomy" id="1884905"/>
    <lineage>
        <taxon>Bacteria</taxon>
        <taxon>Bacillati</taxon>
        <taxon>Actinomycetota</taxon>
        <taxon>Actinomycetes</taxon>
        <taxon>Candidatus Nanopelagicales</taxon>
        <taxon>Candidatus Nanopelagicaceae</taxon>
        <taxon>Candidatus Planktophila</taxon>
    </lineage>
</organism>
<gene>
    <name evidence="2" type="ORF">A1sIA79_01990</name>
</gene>
<dbReference type="EMBL" id="CP016774">
    <property type="protein sequence ID" value="ASY17014.1"/>
    <property type="molecule type" value="Genomic_DNA"/>
</dbReference>
<name>A0ABM6ME72_9ACTN</name>
<dbReference type="PANTHER" id="PTHR43377:SF1">
    <property type="entry name" value="BILIVERDIN REDUCTASE A"/>
    <property type="match status" value="1"/>
</dbReference>
<dbReference type="PANTHER" id="PTHR43377">
    <property type="entry name" value="BILIVERDIN REDUCTASE A"/>
    <property type="match status" value="1"/>
</dbReference>
<dbReference type="InterPro" id="IPR036291">
    <property type="entry name" value="NAD(P)-bd_dom_sf"/>
</dbReference>
<reference evidence="2 3" key="1">
    <citation type="submission" date="2016-07" db="EMBL/GenBank/DDBJ databases">
        <title>High microdiversification within the ubiquitous acI lineage of Actinobacteria.</title>
        <authorList>
            <person name="Neuenschwander S.M."/>
            <person name="Salcher M."/>
            <person name="Ghai R."/>
            <person name="Pernthaler J."/>
        </authorList>
    </citation>
    <scope>NUCLEOTIDE SEQUENCE [LARGE SCALE GENOMIC DNA]</scope>
    <source>
        <strain evidence="2">MMS-IA-79</strain>
    </source>
</reference>
<sequence>MSKIRAGVIGAGSWAAVAHLPALRDRDDVEIVAVCRKGDQLLASLKQEFSVGIASEDYMDVVNQELDVIIVASPPNLHHEHAAAALRSGAHVLCEKPMTISAAQSWDLVKIAKEVKRELLVGFSWNYMPMVQQAYEQLQRKGIGELEQMSMQMATQTRELLANLGPYPGASTEQVPEQDTWTNPKNSGGGYGQAQLSHALGLAFRLQPQRVAEAFAFMSSPRNAPVELHDAISYKFSNGAIGTLSGGSSHMGAWQNKDELQVRAIGDQGQFLIDLHRECAYFWYVDGTEINMKLPPNAGAVDNFAAANALVDVALGNLQANRAPGELGALTVEALELAYQSASLGKIAVSQVKNL</sequence>
<dbReference type="RefSeq" id="WP_095674570.1">
    <property type="nucleotide sequence ID" value="NZ_CP016774.1"/>
</dbReference>
<dbReference type="InterPro" id="IPR051450">
    <property type="entry name" value="Gfo/Idh/MocA_Oxidoreductases"/>
</dbReference>
<keyword evidence="3" id="KW-1185">Reference proteome</keyword>
<dbReference type="SUPFAM" id="SSF55347">
    <property type="entry name" value="Glyceraldehyde-3-phosphate dehydrogenase-like, C-terminal domain"/>
    <property type="match status" value="1"/>
</dbReference>
<evidence type="ECO:0000259" key="1">
    <source>
        <dbReference type="Pfam" id="PF01408"/>
    </source>
</evidence>
<dbReference type="Gene3D" id="3.30.360.10">
    <property type="entry name" value="Dihydrodipicolinate Reductase, domain 2"/>
    <property type="match status" value="1"/>
</dbReference>
<evidence type="ECO:0000313" key="2">
    <source>
        <dbReference type="EMBL" id="ASY17014.1"/>
    </source>
</evidence>